<dbReference type="Proteomes" id="UP000632377">
    <property type="component" value="Unassembled WGS sequence"/>
</dbReference>
<evidence type="ECO:0008006" key="3">
    <source>
        <dbReference type="Google" id="ProtNLM"/>
    </source>
</evidence>
<evidence type="ECO:0000313" key="1">
    <source>
        <dbReference type="EMBL" id="MBL4938128.1"/>
    </source>
</evidence>
<dbReference type="Gene3D" id="3.40.50.12580">
    <property type="match status" value="1"/>
</dbReference>
<proteinExistence type="predicted"/>
<organism evidence="1 2">
    <name type="scientific">Clostridium rhizosphaerae</name>
    <dbReference type="NCBI Taxonomy" id="2803861"/>
    <lineage>
        <taxon>Bacteria</taxon>
        <taxon>Bacillati</taxon>
        <taxon>Bacillota</taxon>
        <taxon>Clostridia</taxon>
        <taxon>Eubacteriales</taxon>
        <taxon>Clostridiaceae</taxon>
        <taxon>Clostridium</taxon>
    </lineage>
</organism>
<protein>
    <recommendedName>
        <fullName evidence="3">Capsule polysaccharide biosynthesis protein</fullName>
    </recommendedName>
</protein>
<sequence>MIEIIYTDVQKTISNNNKIINLFDFTGSLSVDEVSFDFIQYLEGQMTDNKTIEDFFTYDGIPMYFFVRPTLYGKLKNIIFFIELMKNIVNNESDKYLLKTDDKVLYTVAKDLFKIRAEMVESEIQITKRFDFKYYFGLAKRYIKGSVNLFKFSFRGTKGRTLALTHSADINFINNDDYRGYFDTQLGKAINKLKISNNVLELQLLSSRSQIDKASQYKNEYCPFEFFILYKRLVSKKLVDETKIKDYTSYFQSLNYTYKKYDIKAIVFETLINFKKECLNYLIEILAAERFIKKYKFVKCLIAGEGDRGRCFVVASHRAGVPCYAVQHGIINETSPNYIIKSKGETNIVPTISFLWGRRYQNMLLNNTSIYSNANTVIVGQARTDLLKQYKDRLDNNSKKIRILYATQYLKDLLEPATEMLFKALKLLETEYELIIKLHPADNYTDFYNTLIENYNIKNASIIKDQDLYNLISWCDIIISVHSTVVLEGALMGKPSICILLPKYNDEGGFVKDGISLGVSDEYKLAEYLSSRDFGYMNKMKLYIEDNFYAVDGNVADRIVRVINSSDKYND</sequence>
<dbReference type="InterPro" id="IPR043148">
    <property type="entry name" value="TagF_C"/>
</dbReference>
<dbReference type="EMBL" id="JAESWC010000018">
    <property type="protein sequence ID" value="MBL4938128.1"/>
    <property type="molecule type" value="Genomic_DNA"/>
</dbReference>
<dbReference type="RefSeq" id="WP_202750855.1">
    <property type="nucleotide sequence ID" value="NZ_JAESWC010000018.1"/>
</dbReference>
<gene>
    <name evidence="1" type="ORF">JK636_20655</name>
</gene>
<name>A0ABS1TFG5_9CLOT</name>
<reference evidence="1 2" key="1">
    <citation type="submission" date="2021-01" db="EMBL/GenBank/DDBJ databases">
        <title>Genome public.</title>
        <authorList>
            <person name="Liu C."/>
            <person name="Sun Q."/>
        </authorList>
    </citation>
    <scope>NUCLEOTIDE SEQUENCE [LARGE SCALE GENOMIC DNA]</scope>
    <source>
        <strain evidence="1 2">YIM B02515</strain>
    </source>
</reference>
<evidence type="ECO:0000313" key="2">
    <source>
        <dbReference type="Proteomes" id="UP000632377"/>
    </source>
</evidence>
<keyword evidence="2" id="KW-1185">Reference proteome</keyword>
<dbReference type="SUPFAM" id="SSF53756">
    <property type="entry name" value="UDP-Glycosyltransferase/glycogen phosphorylase"/>
    <property type="match status" value="1"/>
</dbReference>
<accession>A0ABS1TFG5</accession>
<comment type="caution">
    <text evidence="1">The sequence shown here is derived from an EMBL/GenBank/DDBJ whole genome shotgun (WGS) entry which is preliminary data.</text>
</comment>